<dbReference type="SUPFAM" id="SSF54427">
    <property type="entry name" value="NTF2-like"/>
    <property type="match status" value="1"/>
</dbReference>
<dbReference type="InterPro" id="IPR032710">
    <property type="entry name" value="NTF2-like_dom_sf"/>
</dbReference>
<proteinExistence type="predicted"/>
<dbReference type="Gene3D" id="3.10.450.50">
    <property type="match status" value="1"/>
</dbReference>
<feature type="signal peptide" evidence="1">
    <location>
        <begin position="1"/>
        <end position="20"/>
    </location>
</feature>
<organism evidence="2 3">
    <name type="scientific">Triparma laevis f. longispina</name>
    <dbReference type="NCBI Taxonomy" id="1714387"/>
    <lineage>
        <taxon>Eukaryota</taxon>
        <taxon>Sar</taxon>
        <taxon>Stramenopiles</taxon>
        <taxon>Ochrophyta</taxon>
        <taxon>Bolidophyceae</taxon>
        <taxon>Parmales</taxon>
        <taxon>Triparmaceae</taxon>
        <taxon>Triparma</taxon>
    </lineage>
</organism>
<keyword evidence="1" id="KW-0732">Signal</keyword>
<evidence type="ECO:0000256" key="1">
    <source>
        <dbReference type="SAM" id="SignalP"/>
    </source>
</evidence>
<dbReference type="Proteomes" id="UP001165122">
    <property type="component" value="Unassembled WGS sequence"/>
</dbReference>
<keyword evidence="3" id="KW-1185">Reference proteome</keyword>
<reference evidence="3" key="1">
    <citation type="journal article" date="2023" name="Commun. Biol.">
        <title>Genome analysis of Parmales, the sister group of diatoms, reveals the evolutionary specialization of diatoms from phago-mixotrophs to photoautotrophs.</title>
        <authorList>
            <person name="Ban H."/>
            <person name="Sato S."/>
            <person name="Yoshikawa S."/>
            <person name="Yamada K."/>
            <person name="Nakamura Y."/>
            <person name="Ichinomiya M."/>
            <person name="Sato N."/>
            <person name="Blanc-Mathieu R."/>
            <person name="Endo H."/>
            <person name="Kuwata A."/>
            <person name="Ogata H."/>
        </authorList>
    </citation>
    <scope>NUCLEOTIDE SEQUENCE [LARGE SCALE GENOMIC DNA]</scope>
    <source>
        <strain evidence="3">NIES 3700</strain>
    </source>
</reference>
<evidence type="ECO:0000313" key="3">
    <source>
        <dbReference type="Proteomes" id="UP001165122"/>
    </source>
</evidence>
<gene>
    <name evidence="2" type="ORF">TrLO_g590</name>
</gene>
<protein>
    <submittedName>
        <fullName evidence="2">Uncharacterized protein</fullName>
    </submittedName>
</protein>
<evidence type="ECO:0000313" key="2">
    <source>
        <dbReference type="EMBL" id="GMH63818.1"/>
    </source>
</evidence>
<name>A0A9W7A700_9STRA</name>
<sequence length="259" mass="28264">MNNVIVTIALLLAISTPALGFVPKIPCGRPSQAIKKVRVSARSSALSSTTTPVASEEKIIGGVFVNEEAALAASTFAIKPPELIELAKNALRLGAGTEDPTILASDFEFCAPVVGPIGKQEYVDALKNFDLLGSFPDMNNRFHNIRVDPFEHDRVWWSTRATATHTGSLFGKEPSNKKIELPPQTNSFKFNEDGKIKEVTVGYVLDRRQGNTGGLGGAFGYFYGVGQPLPIPECQPYKKSYRFRFLTFLGSLAPKKKEE</sequence>
<accession>A0A9W7A700</accession>
<dbReference type="OrthoDB" id="199820at2759"/>
<feature type="chain" id="PRO_5040850263" evidence="1">
    <location>
        <begin position="21"/>
        <end position="259"/>
    </location>
</feature>
<comment type="caution">
    <text evidence="2">The sequence shown here is derived from an EMBL/GenBank/DDBJ whole genome shotgun (WGS) entry which is preliminary data.</text>
</comment>
<dbReference type="EMBL" id="BRXW01000534">
    <property type="protein sequence ID" value="GMH63818.1"/>
    <property type="molecule type" value="Genomic_DNA"/>
</dbReference>
<dbReference type="AlphaFoldDB" id="A0A9W7A700"/>